<gene>
    <name evidence="2" type="ORF">CUC15_04920</name>
</gene>
<evidence type="ECO:0000313" key="3">
    <source>
        <dbReference type="Proteomes" id="UP000253908"/>
    </source>
</evidence>
<dbReference type="Pfam" id="PF12395">
    <property type="entry name" value="DUF3658"/>
    <property type="match status" value="1"/>
</dbReference>
<sequence>MRRCFCLTAADRKRLEREWIALSESRGVVRICENNKINSVNKDYFDELIVDTARNIHAEQSEKGFIKAGRLIGEVYRQINQLGDSFIEYRVRSLIYKGVFEIKGIPKAMRYYSVKLR</sequence>
<feature type="domain" description="DUF3658" evidence="1">
    <location>
        <begin position="7"/>
        <end position="112"/>
    </location>
</feature>
<name>A0A345PE82_9BACI</name>
<organism evidence="2 3">
    <name type="scientific">Oceanobacillus zhaokaii</name>
    <dbReference type="NCBI Taxonomy" id="2052660"/>
    <lineage>
        <taxon>Bacteria</taxon>
        <taxon>Bacillati</taxon>
        <taxon>Bacillota</taxon>
        <taxon>Bacilli</taxon>
        <taxon>Bacillales</taxon>
        <taxon>Bacillaceae</taxon>
        <taxon>Oceanobacillus</taxon>
    </lineage>
</organism>
<dbReference type="RefSeq" id="WP_114915606.1">
    <property type="nucleotide sequence ID" value="NZ_CP024848.1"/>
</dbReference>
<reference evidence="3" key="1">
    <citation type="submission" date="2017-11" db="EMBL/GenBank/DDBJ databases">
        <authorList>
            <person name="Zhu W."/>
        </authorList>
    </citation>
    <scope>NUCLEOTIDE SEQUENCE [LARGE SCALE GENOMIC DNA]</scope>
    <source>
        <strain evidence="3">160</strain>
    </source>
</reference>
<accession>A0A345PE82</accession>
<evidence type="ECO:0000259" key="1">
    <source>
        <dbReference type="Pfam" id="PF12395"/>
    </source>
</evidence>
<dbReference type="EMBL" id="CP024848">
    <property type="protein sequence ID" value="AXI08312.1"/>
    <property type="molecule type" value="Genomic_DNA"/>
</dbReference>
<dbReference type="InterPro" id="IPR022123">
    <property type="entry name" value="DUF3658"/>
</dbReference>
<keyword evidence="3" id="KW-1185">Reference proteome</keyword>
<protein>
    <recommendedName>
        <fullName evidence="1">DUF3658 domain-containing protein</fullName>
    </recommendedName>
</protein>
<proteinExistence type="predicted"/>
<dbReference type="KEGG" id="ocn:CUC15_04920"/>
<evidence type="ECO:0000313" key="2">
    <source>
        <dbReference type="EMBL" id="AXI08312.1"/>
    </source>
</evidence>
<dbReference type="Proteomes" id="UP000253908">
    <property type="component" value="Chromosome"/>
</dbReference>
<dbReference type="OrthoDB" id="343110at2"/>
<dbReference type="AlphaFoldDB" id="A0A345PE82"/>